<evidence type="ECO:0000313" key="11">
    <source>
        <dbReference type="Proteomes" id="UP000310458"/>
    </source>
</evidence>
<keyword evidence="2 7" id="KW-0813">Transport</keyword>
<evidence type="ECO:0000256" key="5">
    <source>
        <dbReference type="ARBA" id="ARBA00022989"/>
    </source>
</evidence>
<evidence type="ECO:0000256" key="1">
    <source>
        <dbReference type="ARBA" id="ARBA00004651"/>
    </source>
</evidence>
<comment type="subcellular location">
    <subcellularLocation>
        <location evidence="1 7">Cell membrane</location>
        <topology evidence="1 7">Multi-pass membrane protein</topology>
    </subcellularLocation>
</comment>
<keyword evidence="6 7" id="KW-0472">Membrane</keyword>
<feature type="region of interest" description="Disordered" evidence="8">
    <location>
        <begin position="1"/>
        <end position="47"/>
    </location>
</feature>
<gene>
    <name evidence="10" type="ORF">FEF26_11885</name>
</gene>
<comment type="similarity">
    <text evidence="7">Belongs to the binding-protein-dependent transport system permease family.</text>
</comment>
<dbReference type="InterPro" id="IPR000515">
    <property type="entry name" value="MetI-like"/>
</dbReference>
<dbReference type="PANTHER" id="PTHR30193">
    <property type="entry name" value="ABC TRANSPORTER PERMEASE PROTEIN"/>
    <property type="match status" value="1"/>
</dbReference>
<dbReference type="EMBL" id="VAVZ01000034">
    <property type="protein sequence ID" value="TLP94491.1"/>
    <property type="molecule type" value="Genomic_DNA"/>
</dbReference>
<dbReference type="InterPro" id="IPR035906">
    <property type="entry name" value="MetI-like_sf"/>
</dbReference>
<name>A0A5R9B8M0_9MICC</name>
<feature type="transmembrane region" description="Helical" evidence="7">
    <location>
        <begin position="206"/>
        <end position="229"/>
    </location>
</feature>
<keyword evidence="5 7" id="KW-1133">Transmembrane helix</keyword>
<evidence type="ECO:0000256" key="7">
    <source>
        <dbReference type="RuleBase" id="RU363032"/>
    </source>
</evidence>
<evidence type="ECO:0000256" key="8">
    <source>
        <dbReference type="SAM" id="MobiDB-lite"/>
    </source>
</evidence>
<feature type="transmembrane region" description="Helical" evidence="7">
    <location>
        <begin position="118"/>
        <end position="144"/>
    </location>
</feature>
<feature type="transmembrane region" description="Helical" evidence="7">
    <location>
        <begin position="58"/>
        <end position="80"/>
    </location>
</feature>
<dbReference type="GO" id="GO:0055085">
    <property type="term" value="P:transmembrane transport"/>
    <property type="evidence" value="ECO:0007669"/>
    <property type="project" value="InterPro"/>
</dbReference>
<evidence type="ECO:0000259" key="9">
    <source>
        <dbReference type="PROSITE" id="PS50928"/>
    </source>
</evidence>
<evidence type="ECO:0000313" key="10">
    <source>
        <dbReference type="EMBL" id="TLP94491.1"/>
    </source>
</evidence>
<organism evidence="10 11">
    <name type="scientific">Nesterenkonia salmonea</name>
    <dbReference type="NCBI Taxonomy" id="1804987"/>
    <lineage>
        <taxon>Bacteria</taxon>
        <taxon>Bacillati</taxon>
        <taxon>Actinomycetota</taxon>
        <taxon>Actinomycetes</taxon>
        <taxon>Micrococcales</taxon>
        <taxon>Micrococcaceae</taxon>
        <taxon>Nesterenkonia</taxon>
    </lineage>
</organism>
<feature type="transmembrane region" description="Helical" evidence="7">
    <location>
        <begin position="156"/>
        <end position="176"/>
    </location>
</feature>
<evidence type="ECO:0000256" key="3">
    <source>
        <dbReference type="ARBA" id="ARBA00022475"/>
    </source>
</evidence>
<dbReference type="GO" id="GO:0005886">
    <property type="term" value="C:plasma membrane"/>
    <property type="evidence" value="ECO:0007669"/>
    <property type="project" value="UniProtKB-SubCell"/>
</dbReference>
<reference evidence="10 11" key="1">
    <citation type="submission" date="2019-05" db="EMBL/GenBank/DDBJ databases">
        <title>Nesterenkonia sp. GY074 isolated from the Southern Atlantic Ocean.</title>
        <authorList>
            <person name="Zhang G."/>
        </authorList>
    </citation>
    <scope>NUCLEOTIDE SEQUENCE [LARGE SCALE GENOMIC DNA]</scope>
    <source>
        <strain evidence="10 11">GY074</strain>
    </source>
</reference>
<accession>A0A5R9B8M0</accession>
<evidence type="ECO:0000256" key="4">
    <source>
        <dbReference type="ARBA" id="ARBA00022692"/>
    </source>
</evidence>
<comment type="caution">
    <text evidence="10">The sequence shown here is derived from an EMBL/GenBank/DDBJ whole genome shotgun (WGS) entry which is preliminary data.</text>
</comment>
<dbReference type="InterPro" id="IPR051393">
    <property type="entry name" value="ABC_transporter_permease"/>
</dbReference>
<dbReference type="Proteomes" id="UP000310458">
    <property type="component" value="Unassembled WGS sequence"/>
</dbReference>
<dbReference type="PROSITE" id="PS50928">
    <property type="entry name" value="ABC_TM1"/>
    <property type="match status" value="1"/>
</dbReference>
<evidence type="ECO:0000256" key="6">
    <source>
        <dbReference type="ARBA" id="ARBA00023136"/>
    </source>
</evidence>
<dbReference type="SUPFAM" id="SSF161098">
    <property type="entry name" value="MetI-like"/>
    <property type="match status" value="1"/>
</dbReference>
<dbReference type="Pfam" id="PF00528">
    <property type="entry name" value="BPD_transp_1"/>
    <property type="match status" value="1"/>
</dbReference>
<feature type="transmembrane region" description="Helical" evidence="7">
    <location>
        <begin position="250"/>
        <end position="273"/>
    </location>
</feature>
<keyword evidence="11" id="KW-1185">Reference proteome</keyword>
<proteinExistence type="inferred from homology"/>
<dbReference type="OrthoDB" id="145927at2"/>
<keyword evidence="3" id="KW-1003">Cell membrane</keyword>
<evidence type="ECO:0000256" key="2">
    <source>
        <dbReference type="ARBA" id="ARBA00022448"/>
    </source>
</evidence>
<protein>
    <submittedName>
        <fullName evidence="10">Sugar ABC transporter permease</fullName>
    </submittedName>
</protein>
<feature type="transmembrane region" description="Helical" evidence="7">
    <location>
        <begin position="310"/>
        <end position="332"/>
    </location>
</feature>
<dbReference type="Gene3D" id="1.10.3720.10">
    <property type="entry name" value="MetI-like"/>
    <property type="match status" value="1"/>
</dbReference>
<feature type="domain" description="ABC transmembrane type-1" evidence="9">
    <location>
        <begin position="119"/>
        <end position="331"/>
    </location>
</feature>
<dbReference type="PANTHER" id="PTHR30193:SF37">
    <property type="entry name" value="INNER MEMBRANE ABC TRANSPORTER PERMEASE PROTEIN YCJO"/>
    <property type="match status" value="1"/>
</dbReference>
<keyword evidence="4 7" id="KW-0812">Transmembrane</keyword>
<sequence>MAWGHCTHKTPGGGSLTTTDSRPAHVGQDKPEASAPPDDAQLAAARKKAHRRKNSKNWSLFLLFAGPNILLILAFIYYPLAMNMYFSSLDWRLGAPRADPVGLANYQRFFTSPSGLEVWRVTGIFTAGAVLGSMILGLLIALVLNKKIPGRTFARTAVFSPYVLSGVGVALVWMFIFDPQRGALMFILDRIGIESPQWFLDPDANLLMVIIVYVWKNLGYCAVVFLAGLQSIPKDLLESATIDRAGPVRRFFSIVLPLLTPTVFFLLVTNIIFSMTNAFDILRVMTPTGNGTNTIIFEIYLQSFGQFNRAGYSAAIAVVLFFTLFIITAVQLRFVERKVHYQ</sequence>
<dbReference type="CDD" id="cd06261">
    <property type="entry name" value="TM_PBP2"/>
    <property type="match status" value="1"/>
</dbReference>
<dbReference type="AlphaFoldDB" id="A0A5R9B8M0"/>